<name>A0A6C0C7G0_9ZZZZ</name>
<protein>
    <submittedName>
        <fullName evidence="1">Uncharacterized protein</fullName>
    </submittedName>
</protein>
<evidence type="ECO:0000313" key="1">
    <source>
        <dbReference type="EMBL" id="QHS99739.1"/>
    </source>
</evidence>
<accession>A0A6C0C7G0</accession>
<sequence>MDNELIYKINQLNNKLIDCEKNNVSEDNLNILRCELYKNKYKLEKFKKEEIKKNYYKIVNLFYEEIIEYKIEMKRENLVMSHDDIYFGILNNV</sequence>
<reference evidence="1" key="1">
    <citation type="journal article" date="2020" name="Nature">
        <title>Giant virus diversity and host interactions through global metagenomics.</title>
        <authorList>
            <person name="Schulz F."/>
            <person name="Roux S."/>
            <person name="Paez-Espino D."/>
            <person name="Jungbluth S."/>
            <person name="Walsh D.A."/>
            <person name="Denef V.J."/>
            <person name="McMahon K.D."/>
            <person name="Konstantinidis K.T."/>
            <person name="Eloe-Fadrosh E.A."/>
            <person name="Kyrpides N.C."/>
            <person name="Woyke T."/>
        </authorList>
    </citation>
    <scope>NUCLEOTIDE SEQUENCE</scope>
    <source>
        <strain evidence="1">GVMAG-M-3300020187-37</strain>
    </source>
</reference>
<dbReference type="AlphaFoldDB" id="A0A6C0C7G0"/>
<organism evidence="1">
    <name type="scientific">viral metagenome</name>
    <dbReference type="NCBI Taxonomy" id="1070528"/>
    <lineage>
        <taxon>unclassified sequences</taxon>
        <taxon>metagenomes</taxon>
        <taxon>organismal metagenomes</taxon>
    </lineage>
</organism>
<proteinExistence type="predicted"/>
<dbReference type="EMBL" id="MN739346">
    <property type="protein sequence ID" value="QHS99739.1"/>
    <property type="molecule type" value="Genomic_DNA"/>
</dbReference>